<dbReference type="EMBL" id="CAGKOT010000069">
    <property type="protein sequence ID" value="CAB5390566.1"/>
    <property type="molecule type" value="Genomic_DNA"/>
</dbReference>
<dbReference type="OrthoDB" id="2467873at2759"/>
<proteinExistence type="predicted"/>
<feature type="coiled-coil region" evidence="1">
    <location>
        <begin position="305"/>
        <end position="332"/>
    </location>
</feature>
<comment type="caution">
    <text evidence="3">The sequence shown here is derived from an EMBL/GenBank/DDBJ whole genome shotgun (WGS) entry which is preliminary data.</text>
</comment>
<keyword evidence="1" id="KW-0175">Coiled coil</keyword>
<feature type="compositionally biased region" description="Polar residues" evidence="2">
    <location>
        <begin position="125"/>
        <end position="135"/>
    </location>
</feature>
<dbReference type="AlphaFoldDB" id="A0A916EIA1"/>
<accession>A0A916EIA1</accession>
<feature type="compositionally biased region" description="Basic and acidic residues" evidence="2">
    <location>
        <begin position="7"/>
        <end position="18"/>
    </location>
</feature>
<feature type="compositionally biased region" description="Polar residues" evidence="2">
    <location>
        <begin position="66"/>
        <end position="77"/>
    </location>
</feature>
<feature type="compositionally biased region" description="Acidic residues" evidence="2">
    <location>
        <begin position="573"/>
        <end position="585"/>
    </location>
</feature>
<evidence type="ECO:0000256" key="1">
    <source>
        <dbReference type="SAM" id="Coils"/>
    </source>
</evidence>
<feature type="region of interest" description="Disordered" evidence="2">
    <location>
        <begin position="573"/>
        <end position="601"/>
    </location>
</feature>
<feature type="compositionally biased region" description="Low complexity" evidence="2">
    <location>
        <begin position="37"/>
        <end position="65"/>
    </location>
</feature>
<gene>
    <name evidence="3" type="ORF">CHRIB12_LOCUS21584</name>
</gene>
<feature type="compositionally biased region" description="Polar residues" evidence="2">
    <location>
        <begin position="144"/>
        <end position="172"/>
    </location>
</feature>
<evidence type="ECO:0000313" key="3">
    <source>
        <dbReference type="EMBL" id="CAB5390566.1"/>
    </source>
</evidence>
<reference evidence="3" key="1">
    <citation type="submission" date="2020-05" db="EMBL/GenBank/DDBJ databases">
        <authorList>
            <person name="Rincon C."/>
            <person name="Sanders R I."/>
            <person name="Robbins C."/>
            <person name="Chaturvedi A."/>
        </authorList>
    </citation>
    <scope>NUCLEOTIDE SEQUENCE</scope>
    <source>
        <strain evidence="3">CHB12</strain>
    </source>
</reference>
<feature type="region of interest" description="Disordered" evidence="2">
    <location>
        <begin position="1"/>
        <end position="182"/>
    </location>
</feature>
<feature type="region of interest" description="Disordered" evidence="2">
    <location>
        <begin position="347"/>
        <end position="385"/>
    </location>
</feature>
<dbReference type="Proteomes" id="UP000684084">
    <property type="component" value="Unassembled WGS sequence"/>
</dbReference>
<evidence type="ECO:0000256" key="2">
    <source>
        <dbReference type="SAM" id="MobiDB-lite"/>
    </source>
</evidence>
<evidence type="ECO:0000313" key="4">
    <source>
        <dbReference type="Proteomes" id="UP000684084"/>
    </source>
</evidence>
<sequence>MKRSGKKSVEKSRQESHKQTSSQEFVSSDSPKQTSISKQQSAASGSGSTKTQKQASKQQSAASGSVSTKTQKQTSIQESAASGSSSTKTQKQASKQESAASGSGTTKTQKQASKQQSAASGSGTTKTQKQTSIQESAASGSSSTKTLKQTSIQESAASGSGSTKTQKQTSIPEASEDNGPFRLVVPSSLYSQQSRMVPPIRNVTVHRELTPIIRTAEPYRSNVHRELTPITRTGEPYRSNIHRELTPITRTTEPYRSNVRTAEPYRSNVRIAEPYRRESTPIIREPYSSNWTRDVNETYDLREENAYLRGKIDELNRQLDNANGELRDLRLDVGQLQSCNNILSQENDGLRHRHSSDLQDIEFEEDQRPTKRRKGKNLVRDSEDEMEVDEEEARVRPKFLFQYKDNRHLHRNNRLNEKKARRVKGAKSLFDKNDEKLENYDRKELLNVLSDNRYHSPEYSESDEEQPDGKRHINVYNPSWRSEELIDLLRNILDQHAFSLQSAQLIRTRNYDDEIYNIVSRHPRGAPNWTYVEQNTPADTDFSELETPIQTMDNLIMAEDAEVSAEMDEIEVIEDSEPTGMEESEPIGVEESPETEDETEKWYKFVL</sequence>
<feature type="compositionally biased region" description="Polar residues" evidence="2">
    <location>
        <begin position="19"/>
        <end position="36"/>
    </location>
</feature>
<name>A0A916EIA1_9GLOM</name>
<organism evidence="3 4">
    <name type="scientific">Rhizophagus irregularis</name>
    <dbReference type="NCBI Taxonomy" id="588596"/>
    <lineage>
        <taxon>Eukaryota</taxon>
        <taxon>Fungi</taxon>
        <taxon>Fungi incertae sedis</taxon>
        <taxon>Mucoromycota</taxon>
        <taxon>Glomeromycotina</taxon>
        <taxon>Glomeromycetes</taxon>
        <taxon>Glomerales</taxon>
        <taxon>Glomeraceae</taxon>
        <taxon>Rhizophagus</taxon>
    </lineage>
</organism>
<protein>
    <submittedName>
        <fullName evidence="3">Uncharacterized protein</fullName>
    </submittedName>
</protein>
<dbReference type="VEuPathDB" id="FungiDB:RhiirFUN_025267"/>
<feature type="compositionally biased region" description="Low complexity" evidence="2">
    <location>
        <begin position="78"/>
        <end position="124"/>
    </location>
</feature>